<dbReference type="CDD" id="cd05013">
    <property type="entry name" value="SIS_RpiR"/>
    <property type="match status" value="1"/>
</dbReference>
<dbReference type="RefSeq" id="WP_065854923.1">
    <property type="nucleotide sequence ID" value="NZ_LYPC01000026.1"/>
</dbReference>
<dbReference type="AlphaFoldDB" id="A0A1C0ZXT1"/>
<dbReference type="PROSITE" id="PS51464">
    <property type="entry name" value="SIS"/>
    <property type="match status" value="1"/>
</dbReference>
<dbReference type="InterPro" id="IPR001347">
    <property type="entry name" value="SIS_dom"/>
</dbReference>
<evidence type="ECO:0000256" key="1">
    <source>
        <dbReference type="ARBA" id="ARBA00023015"/>
    </source>
</evidence>
<evidence type="ECO:0000256" key="3">
    <source>
        <dbReference type="ARBA" id="ARBA00023163"/>
    </source>
</evidence>
<dbReference type="Gene3D" id="3.40.50.10490">
    <property type="entry name" value="Glucose-6-phosphate isomerase like protein, domain 1"/>
    <property type="match status" value="1"/>
</dbReference>
<dbReference type="InterPro" id="IPR046348">
    <property type="entry name" value="SIS_dom_sf"/>
</dbReference>
<dbReference type="InterPro" id="IPR036388">
    <property type="entry name" value="WH-like_DNA-bd_sf"/>
</dbReference>
<feature type="domain" description="SIS" evidence="5">
    <location>
        <begin position="131"/>
        <end position="272"/>
    </location>
</feature>
<dbReference type="EMBL" id="LYPC01000026">
    <property type="protein sequence ID" value="OCT12922.1"/>
    <property type="molecule type" value="Genomic_DNA"/>
</dbReference>
<keyword evidence="7" id="KW-1185">Reference proteome</keyword>
<evidence type="ECO:0000259" key="4">
    <source>
        <dbReference type="PROSITE" id="PS51071"/>
    </source>
</evidence>
<reference evidence="7" key="1">
    <citation type="submission" date="2016-05" db="EMBL/GenBank/DDBJ databases">
        <title>Paenibacillus oryzae. sp. nov., isolated from the rice root.</title>
        <authorList>
            <person name="Zhang J."/>
            <person name="Zhang X."/>
        </authorList>
    </citation>
    <scope>NUCLEOTIDE SEQUENCE [LARGE SCALE GENOMIC DNA]</scope>
    <source>
        <strain evidence="7">KCTC13222</strain>
    </source>
</reference>
<dbReference type="Proteomes" id="UP000093309">
    <property type="component" value="Unassembled WGS sequence"/>
</dbReference>
<protein>
    <submittedName>
        <fullName evidence="6">RpiR family transcriptional regulator</fullName>
    </submittedName>
</protein>
<keyword evidence="1" id="KW-0805">Transcription regulation</keyword>
<name>A0A1C0ZXT1_9BACL</name>
<dbReference type="InterPro" id="IPR009057">
    <property type="entry name" value="Homeodomain-like_sf"/>
</dbReference>
<feature type="domain" description="HTH rpiR-type" evidence="4">
    <location>
        <begin position="11"/>
        <end position="87"/>
    </location>
</feature>
<accession>A0A1C0ZXT1</accession>
<dbReference type="GO" id="GO:0003700">
    <property type="term" value="F:DNA-binding transcription factor activity"/>
    <property type="evidence" value="ECO:0007669"/>
    <property type="project" value="InterPro"/>
</dbReference>
<dbReference type="InterPro" id="IPR000281">
    <property type="entry name" value="HTH_RpiR"/>
</dbReference>
<evidence type="ECO:0000313" key="7">
    <source>
        <dbReference type="Proteomes" id="UP000093309"/>
    </source>
</evidence>
<keyword evidence="3" id="KW-0804">Transcription</keyword>
<dbReference type="InterPro" id="IPR035472">
    <property type="entry name" value="RpiR-like_SIS"/>
</dbReference>
<comment type="caution">
    <text evidence="6">The sequence shown here is derived from an EMBL/GenBank/DDBJ whole genome shotgun (WGS) entry which is preliminary data.</text>
</comment>
<evidence type="ECO:0000256" key="2">
    <source>
        <dbReference type="ARBA" id="ARBA00023125"/>
    </source>
</evidence>
<dbReference type="Pfam" id="PF01418">
    <property type="entry name" value="HTH_6"/>
    <property type="match status" value="1"/>
</dbReference>
<dbReference type="PROSITE" id="PS51071">
    <property type="entry name" value="HTH_RPIR"/>
    <property type="match status" value="1"/>
</dbReference>
<organism evidence="6 7">
    <name type="scientific">Paenibacillus pectinilyticus</name>
    <dbReference type="NCBI Taxonomy" id="512399"/>
    <lineage>
        <taxon>Bacteria</taxon>
        <taxon>Bacillati</taxon>
        <taxon>Bacillota</taxon>
        <taxon>Bacilli</taxon>
        <taxon>Bacillales</taxon>
        <taxon>Paenibacillaceae</taxon>
        <taxon>Paenibacillus</taxon>
    </lineage>
</organism>
<proteinExistence type="predicted"/>
<evidence type="ECO:0000313" key="6">
    <source>
        <dbReference type="EMBL" id="OCT12922.1"/>
    </source>
</evidence>
<dbReference type="GO" id="GO:0003677">
    <property type="term" value="F:DNA binding"/>
    <property type="evidence" value="ECO:0007669"/>
    <property type="project" value="UniProtKB-KW"/>
</dbReference>
<dbReference type="PANTHER" id="PTHR30514">
    <property type="entry name" value="GLUCOKINASE"/>
    <property type="match status" value="1"/>
</dbReference>
<gene>
    <name evidence="6" type="ORF">A8709_21595</name>
</gene>
<dbReference type="GO" id="GO:0097367">
    <property type="term" value="F:carbohydrate derivative binding"/>
    <property type="evidence" value="ECO:0007669"/>
    <property type="project" value="InterPro"/>
</dbReference>
<dbReference type="STRING" id="512399.A8709_21595"/>
<dbReference type="SUPFAM" id="SSF53697">
    <property type="entry name" value="SIS domain"/>
    <property type="match status" value="1"/>
</dbReference>
<sequence>MADNHLAESLTGGLIMLNEIAEQLPPSERKIALYIIENPQEAIRSTANELGELSATSASAVIRLCKSLGLSGFQELKLRIAGDIRNTSETDFTDFVAQETQQSIVQKITNNSIRSLQETAEIMNYEALARAVDVLKQADRIHFYGIGASGVIAQDAYLKFVRINPSATSSSDYHLSAMLVAQMGPTDVVVGISFSGETFEVGKILELAKQKGVTTISLTSYGLSPISEMADINLYVSSKQEEVFRSAATSSRLAQLHVIDILFMSVLTADYEKSIELLDEVRLGINFVKQRAKK</sequence>
<dbReference type="InterPro" id="IPR047640">
    <property type="entry name" value="RpiR-like"/>
</dbReference>
<dbReference type="Gene3D" id="1.10.10.10">
    <property type="entry name" value="Winged helix-like DNA-binding domain superfamily/Winged helix DNA-binding domain"/>
    <property type="match status" value="1"/>
</dbReference>
<dbReference type="SUPFAM" id="SSF46689">
    <property type="entry name" value="Homeodomain-like"/>
    <property type="match status" value="1"/>
</dbReference>
<dbReference type="GO" id="GO:1901135">
    <property type="term" value="P:carbohydrate derivative metabolic process"/>
    <property type="evidence" value="ECO:0007669"/>
    <property type="project" value="InterPro"/>
</dbReference>
<evidence type="ECO:0000259" key="5">
    <source>
        <dbReference type="PROSITE" id="PS51464"/>
    </source>
</evidence>
<dbReference type="Pfam" id="PF01380">
    <property type="entry name" value="SIS"/>
    <property type="match status" value="1"/>
</dbReference>
<dbReference type="PANTHER" id="PTHR30514:SF10">
    <property type="entry name" value="MURR_RPIR FAMILY TRANSCRIPTIONAL REGULATOR"/>
    <property type="match status" value="1"/>
</dbReference>
<keyword evidence="2" id="KW-0238">DNA-binding</keyword>